<accession>A0A8S9RX93</accession>
<dbReference type="Proteomes" id="UP000712600">
    <property type="component" value="Unassembled WGS sequence"/>
</dbReference>
<name>A0A8S9RX93_BRACR</name>
<sequence>MREWPNHQTDSWDLEGVLELYKMVKTSEVELQGLPTPSFEACLQSRVFVDDSLLERQQGASSRTVDSGVETPGIEHGSCLKRCRSQSRNHLWMLGCPGPRDYAGNRRSSRTPEVTARICEIDSEPGGVELYRV</sequence>
<proteinExistence type="predicted"/>
<evidence type="ECO:0000313" key="1">
    <source>
        <dbReference type="EMBL" id="KAF3585417.1"/>
    </source>
</evidence>
<gene>
    <name evidence="1" type="ORF">F2Q69_00030213</name>
</gene>
<dbReference type="AlphaFoldDB" id="A0A8S9RX93"/>
<protein>
    <submittedName>
        <fullName evidence="1">Uncharacterized protein</fullName>
    </submittedName>
</protein>
<reference evidence="1" key="1">
    <citation type="submission" date="2019-12" db="EMBL/GenBank/DDBJ databases">
        <title>Genome sequencing and annotation of Brassica cretica.</title>
        <authorList>
            <person name="Studholme D.J."/>
            <person name="Sarris P."/>
        </authorList>
    </citation>
    <scope>NUCLEOTIDE SEQUENCE</scope>
    <source>
        <strain evidence="1">PFS-109/04</strain>
        <tissue evidence="1">Leaf</tissue>
    </source>
</reference>
<evidence type="ECO:0000313" key="2">
    <source>
        <dbReference type="Proteomes" id="UP000712600"/>
    </source>
</evidence>
<organism evidence="1 2">
    <name type="scientific">Brassica cretica</name>
    <name type="common">Mustard</name>
    <dbReference type="NCBI Taxonomy" id="69181"/>
    <lineage>
        <taxon>Eukaryota</taxon>
        <taxon>Viridiplantae</taxon>
        <taxon>Streptophyta</taxon>
        <taxon>Embryophyta</taxon>
        <taxon>Tracheophyta</taxon>
        <taxon>Spermatophyta</taxon>
        <taxon>Magnoliopsida</taxon>
        <taxon>eudicotyledons</taxon>
        <taxon>Gunneridae</taxon>
        <taxon>Pentapetalae</taxon>
        <taxon>rosids</taxon>
        <taxon>malvids</taxon>
        <taxon>Brassicales</taxon>
        <taxon>Brassicaceae</taxon>
        <taxon>Brassiceae</taxon>
        <taxon>Brassica</taxon>
    </lineage>
</organism>
<dbReference type="EMBL" id="QGKX02000088">
    <property type="protein sequence ID" value="KAF3585417.1"/>
    <property type="molecule type" value="Genomic_DNA"/>
</dbReference>
<comment type="caution">
    <text evidence="1">The sequence shown here is derived from an EMBL/GenBank/DDBJ whole genome shotgun (WGS) entry which is preliminary data.</text>
</comment>